<organism evidence="1 2">
    <name type="scientific">Molorchus minor</name>
    <dbReference type="NCBI Taxonomy" id="1323400"/>
    <lineage>
        <taxon>Eukaryota</taxon>
        <taxon>Metazoa</taxon>
        <taxon>Ecdysozoa</taxon>
        <taxon>Arthropoda</taxon>
        <taxon>Hexapoda</taxon>
        <taxon>Insecta</taxon>
        <taxon>Pterygota</taxon>
        <taxon>Neoptera</taxon>
        <taxon>Endopterygota</taxon>
        <taxon>Coleoptera</taxon>
        <taxon>Polyphaga</taxon>
        <taxon>Cucujiformia</taxon>
        <taxon>Chrysomeloidea</taxon>
        <taxon>Cerambycidae</taxon>
        <taxon>Lamiinae</taxon>
        <taxon>Monochamini</taxon>
        <taxon>Molorchus</taxon>
    </lineage>
</organism>
<evidence type="ECO:0000313" key="2">
    <source>
        <dbReference type="Proteomes" id="UP001162164"/>
    </source>
</evidence>
<protein>
    <submittedName>
        <fullName evidence="1">Uncharacterized protein</fullName>
    </submittedName>
</protein>
<accession>A0ABQ9JHP9</accession>
<proteinExistence type="predicted"/>
<reference evidence="1" key="1">
    <citation type="journal article" date="2023" name="Insect Mol. Biol.">
        <title>Genome sequencing provides insights into the evolution of gene families encoding plant cell wall-degrading enzymes in longhorned beetles.</title>
        <authorList>
            <person name="Shin N.R."/>
            <person name="Okamura Y."/>
            <person name="Kirsch R."/>
            <person name="Pauchet Y."/>
        </authorList>
    </citation>
    <scope>NUCLEOTIDE SEQUENCE</scope>
    <source>
        <strain evidence="1">MMC_N1</strain>
    </source>
</reference>
<dbReference type="EMBL" id="JAPWTJ010000549">
    <property type="protein sequence ID" value="KAJ8977427.1"/>
    <property type="molecule type" value="Genomic_DNA"/>
</dbReference>
<keyword evidence="2" id="KW-1185">Reference proteome</keyword>
<name>A0ABQ9JHP9_9CUCU</name>
<sequence length="509" mass="56776">MSPYYSSNFEVKYASKRWYINITEGLEDKILKNNSELVVTLIATETASGNEGYSALVLELPSTDNNTSPEFSSAYYLADYPKDGKGFLELEDPIQFLNGDLPEQISITLDSYPDNFEVVYDQDTWKINIKNSIDQDILNKNNELVMTLIATESGYESKGYSALVIKLPSEKDGTSIEFTEAYYLAKYPEDGNGTIELKNPISFLNVEDPETVTISLDKYSENFQILYTSNKWVINIMKNINESILNKNAELLMTLTATDSADNTVDYSALVLELPTGSNGSGPIFSDAYYIAEYTEDANDIIEFDNAIGFENVDDPSKISIQLDNYTSYFDILLSSGKWYIQIVTPLDESVLKENAELIATLIATDDENKQGYAALVLKLPIADYIVTDNKGNVAFTDAINITNKDDLSKIKISVDNYQENFNLTYDSGKNTWVMNVLKQISDDILISKTDIVIGLTATDTTNNLTSHTVVDLTLPAIDNLSAPKFSKTYYTARYSFNGDTPVVTLDTP</sequence>
<dbReference type="Proteomes" id="UP001162164">
    <property type="component" value="Unassembled WGS sequence"/>
</dbReference>
<evidence type="ECO:0000313" key="1">
    <source>
        <dbReference type="EMBL" id="KAJ8977427.1"/>
    </source>
</evidence>
<gene>
    <name evidence="1" type="ORF">NQ317_009680</name>
</gene>
<comment type="caution">
    <text evidence="1">The sequence shown here is derived from an EMBL/GenBank/DDBJ whole genome shotgun (WGS) entry which is preliminary data.</text>
</comment>